<evidence type="ECO:0000259" key="1">
    <source>
        <dbReference type="Pfam" id="PF12680"/>
    </source>
</evidence>
<organism evidence="2 3">
    <name type="scientific">Mycolicibacterium flavescens</name>
    <name type="common">Mycobacterium flavescens</name>
    <dbReference type="NCBI Taxonomy" id="1776"/>
    <lineage>
        <taxon>Bacteria</taxon>
        <taxon>Bacillati</taxon>
        <taxon>Actinomycetota</taxon>
        <taxon>Actinomycetes</taxon>
        <taxon>Mycobacteriales</taxon>
        <taxon>Mycobacteriaceae</taxon>
        <taxon>Mycolicibacterium</taxon>
    </lineage>
</organism>
<name>A0A1E3RBY3_MYCFV</name>
<protein>
    <recommendedName>
        <fullName evidence="1">SnoaL-like domain-containing protein</fullName>
    </recommendedName>
</protein>
<evidence type="ECO:0000313" key="3">
    <source>
        <dbReference type="Proteomes" id="UP000094053"/>
    </source>
</evidence>
<dbReference type="RefSeq" id="WP_069416482.1">
    <property type="nucleotide sequence ID" value="NZ_JACKUL010000014.1"/>
</dbReference>
<dbReference type="SUPFAM" id="SSF54427">
    <property type="entry name" value="NTF2-like"/>
    <property type="match status" value="1"/>
</dbReference>
<keyword evidence="3" id="KW-1185">Reference proteome</keyword>
<feature type="domain" description="SnoaL-like" evidence="1">
    <location>
        <begin position="12"/>
        <end position="107"/>
    </location>
</feature>
<comment type="caution">
    <text evidence="2">The sequence shown here is derived from an EMBL/GenBank/DDBJ whole genome shotgun (WGS) entry which is preliminary data.</text>
</comment>
<dbReference type="InterPro" id="IPR032710">
    <property type="entry name" value="NTF2-like_dom_sf"/>
</dbReference>
<proteinExistence type="predicted"/>
<dbReference type="Gene3D" id="3.10.450.50">
    <property type="match status" value="1"/>
</dbReference>
<dbReference type="STRING" id="1776.BHQ18_25680"/>
<sequence>MTISPADAMAAVERSPAAVGAHDRHAWVDAFTFDGVVEDPVGSQPHRGTTALIRFYDTFIGPREITFHRDVDIVVGPTVVRDLELGVTMSAGVTMRIPAYLRYHLEEDLESPKIAEMAAYWELPAMVAQFLRAGVRSVPAGAQLSRGLLTNQGVVGTLGFLGGFRGAGADGKRRFGEFLAAASAGDEVGLRRWLGATRITVGDHTPMSGADLLSRLTGARYRKVITSGYSVATGVDGADGRAVLIADVATKPFAIRRIRYFADGGH</sequence>
<gene>
    <name evidence="2" type="ORF">BHQ18_25680</name>
</gene>
<dbReference type="Proteomes" id="UP000094053">
    <property type="component" value="Unassembled WGS sequence"/>
</dbReference>
<reference evidence="3" key="1">
    <citation type="submission" date="2016-09" db="EMBL/GenBank/DDBJ databases">
        <authorList>
            <person name="Greninger A.L."/>
            <person name="Jerome K.R."/>
            <person name="Mcnair B."/>
            <person name="Wallis C."/>
            <person name="Fang F."/>
        </authorList>
    </citation>
    <scope>NUCLEOTIDE SEQUENCE [LARGE SCALE GENOMIC DNA]</scope>
    <source>
        <strain evidence="3">M6</strain>
    </source>
</reference>
<dbReference type="AlphaFoldDB" id="A0A1E3RBY3"/>
<dbReference type="Pfam" id="PF12680">
    <property type="entry name" value="SnoaL_2"/>
    <property type="match status" value="1"/>
</dbReference>
<dbReference type="InterPro" id="IPR037401">
    <property type="entry name" value="SnoaL-like"/>
</dbReference>
<dbReference type="EMBL" id="MIHA01000027">
    <property type="protein sequence ID" value="ODQ86912.1"/>
    <property type="molecule type" value="Genomic_DNA"/>
</dbReference>
<evidence type="ECO:0000313" key="2">
    <source>
        <dbReference type="EMBL" id="ODQ86912.1"/>
    </source>
</evidence>
<accession>A0A1E3RBY3</accession>
<dbReference type="OrthoDB" id="5735022at2"/>